<organism evidence="7 8">
    <name type="scientific">Pseudolactococcus piscium</name>
    <dbReference type="NCBI Taxonomy" id="1364"/>
    <lineage>
        <taxon>Bacteria</taxon>
        <taxon>Bacillati</taxon>
        <taxon>Bacillota</taxon>
        <taxon>Bacilli</taxon>
        <taxon>Lactobacillales</taxon>
        <taxon>Streptococcaceae</taxon>
        <taxon>Pseudolactococcus</taxon>
    </lineage>
</organism>
<dbReference type="Gene3D" id="3.30.390.60">
    <property type="entry name" value="Heat-inducible transcription repressor hrca homolog, domain 3"/>
    <property type="match status" value="1"/>
</dbReference>
<dbReference type="Proteomes" id="UP000218282">
    <property type="component" value="Unassembled WGS sequence"/>
</dbReference>
<dbReference type="SUPFAM" id="SSF46785">
    <property type="entry name" value="Winged helix' DNA-binding domain"/>
    <property type="match status" value="1"/>
</dbReference>
<keyword evidence="2 5" id="KW-0805">Transcription regulation</keyword>
<evidence type="ECO:0000313" key="8">
    <source>
        <dbReference type="Proteomes" id="UP000218282"/>
    </source>
</evidence>
<evidence type="ECO:0000256" key="4">
    <source>
        <dbReference type="ARBA" id="ARBA00023163"/>
    </source>
</evidence>
<evidence type="ECO:0000256" key="2">
    <source>
        <dbReference type="ARBA" id="ARBA00023015"/>
    </source>
</evidence>
<keyword evidence="1 5" id="KW-0678">Repressor</keyword>
<dbReference type="NCBIfam" id="TIGR00331">
    <property type="entry name" value="hrcA"/>
    <property type="match status" value="1"/>
</dbReference>
<comment type="caution">
    <text evidence="7">The sequence shown here is derived from an EMBL/GenBank/DDBJ whole genome shotgun (WGS) entry which is preliminary data.</text>
</comment>
<comment type="similarity">
    <text evidence="5">Belongs to the HrcA family.</text>
</comment>
<dbReference type="PANTHER" id="PTHR34824">
    <property type="entry name" value="HEAT-INDUCIBLE TRANSCRIPTION REPRESSOR HRCA"/>
    <property type="match status" value="1"/>
</dbReference>
<dbReference type="SMART" id="SM00420">
    <property type="entry name" value="HTH_DEOR"/>
    <property type="match status" value="1"/>
</dbReference>
<dbReference type="Gene3D" id="3.30.450.40">
    <property type="match status" value="1"/>
</dbReference>
<gene>
    <name evidence="5" type="primary">hrcA</name>
    <name evidence="7" type="ORF">RU86_GL000872</name>
</gene>
<feature type="domain" description="HTH deoR-type" evidence="6">
    <location>
        <begin position="8"/>
        <end position="68"/>
    </location>
</feature>
<name>A0A2A5RVS7_9LACT</name>
<dbReference type="GO" id="GO:0045892">
    <property type="term" value="P:negative regulation of DNA-templated transcription"/>
    <property type="evidence" value="ECO:0007669"/>
    <property type="project" value="UniProtKB-UniRule"/>
</dbReference>
<keyword evidence="4 5" id="KW-0804">Transcription</keyword>
<sequence>MFNLITKRQQQILNLIISLYTQSHKAVGSKALMASIKASSATIRNDMKYLEDLGFIKKEHTSSGRVPSVTGYKYFVENFLKPGKLDNNDVYQVMKNFDGEYYKLDTLYQQAAKILSELTGFSGFVLNVSQKNQVLSKFDIVQLDSHSAMAVMTLDTGLVKTMQFVLPRSMTMEDLTTFKFIADERLVGKKILDIHYSLLTEIPQVAQKYFIVTTDALQLFEHVFTELFKENLISAGRQNLLEYSEDVVSLYKILMDDEAIIHEIRDLVSEDEIRSVKFDATLTENHQISKNITLMTQQFVVPYRGLGTLALMGPVDLNYQKVVSTMDLIAKILTMKLSDYYRYLDGNHYEMM</sequence>
<dbReference type="Gene3D" id="1.10.10.10">
    <property type="entry name" value="Winged helix-like DNA-binding domain superfamily/Winged helix DNA-binding domain"/>
    <property type="match status" value="1"/>
</dbReference>
<evidence type="ECO:0000313" key="7">
    <source>
        <dbReference type="EMBL" id="PCS05346.1"/>
    </source>
</evidence>
<dbReference type="PIRSF" id="PIRSF005485">
    <property type="entry name" value="HrcA"/>
    <property type="match status" value="1"/>
</dbReference>
<dbReference type="EMBL" id="JXJW01000018">
    <property type="protein sequence ID" value="PCS05346.1"/>
    <property type="molecule type" value="Genomic_DNA"/>
</dbReference>
<dbReference type="InterPro" id="IPR005104">
    <property type="entry name" value="WHTH_HrcA_DNA-bd"/>
</dbReference>
<evidence type="ECO:0000256" key="1">
    <source>
        <dbReference type="ARBA" id="ARBA00022491"/>
    </source>
</evidence>
<dbReference type="SUPFAM" id="SSF55781">
    <property type="entry name" value="GAF domain-like"/>
    <property type="match status" value="1"/>
</dbReference>
<proteinExistence type="inferred from homology"/>
<keyword evidence="8" id="KW-1185">Reference proteome</keyword>
<dbReference type="InterPro" id="IPR023120">
    <property type="entry name" value="WHTH_transcript_rep_HrcA_IDD"/>
</dbReference>
<dbReference type="InterPro" id="IPR036388">
    <property type="entry name" value="WH-like_DNA-bd_sf"/>
</dbReference>
<dbReference type="Pfam" id="PF03444">
    <property type="entry name" value="WHD_HrcA"/>
    <property type="match status" value="1"/>
</dbReference>
<dbReference type="Pfam" id="PF01628">
    <property type="entry name" value="HrcA"/>
    <property type="match status" value="1"/>
</dbReference>
<reference evidence="7 8" key="1">
    <citation type="submission" date="2014-12" db="EMBL/GenBank/DDBJ databases">
        <title>Draft genome sequences of 10 type strains of Lactococcus.</title>
        <authorList>
            <person name="Sun Z."/>
            <person name="Zhong Z."/>
            <person name="Liu W."/>
            <person name="Zhang W."/>
            <person name="Zhang H."/>
        </authorList>
    </citation>
    <scope>NUCLEOTIDE SEQUENCE [LARGE SCALE GENOMIC DNA]</scope>
    <source>
        <strain evidence="7 8">DSM 6634</strain>
    </source>
</reference>
<dbReference type="InterPro" id="IPR029016">
    <property type="entry name" value="GAF-like_dom_sf"/>
</dbReference>
<dbReference type="GO" id="GO:0003700">
    <property type="term" value="F:DNA-binding transcription factor activity"/>
    <property type="evidence" value="ECO:0007669"/>
    <property type="project" value="InterPro"/>
</dbReference>
<protein>
    <recommendedName>
        <fullName evidence="5">Heat-inducible transcription repressor HrcA</fullName>
    </recommendedName>
</protein>
<dbReference type="InterPro" id="IPR001034">
    <property type="entry name" value="DeoR_HTH"/>
</dbReference>
<dbReference type="AlphaFoldDB" id="A0A2A5RVS7"/>
<evidence type="ECO:0000256" key="5">
    <source>
        <dbReference type="HAMAP-Rule" id="MF_00081"/>
    </source>
</evidence>
<dbReference type="InterPro" id="IPR021153">
    <property type="entry name" value="HrcA_C"/>
</dbReference>
<accession>A0A2A5RVS7</accession>
<dbReference type="HAMAP" id="MF_00081">
    <property type="entry name" value="HrcA"/>
    <property type="match status" value="1"/>
</dbReference>
<evidence type="ECO:0000259" key="6">
    <source>
        <dbReference type="SMART" id="SM00420"/>
    </source>
</evidence>
<evidence type="ECO:0000256" key="3">
    <source>
        <dbReference type="ARBA" id="ARBA00023016"/>
    </source>
</evidence>
<keyword evidence="3 5" id="KW-0346">Stress response</keyword>
<dbReference type="InterPro" id="IPR036390">
    <property type="entry name" value="WH_DNA-bd_sf"/>
</dbReference>
<comment type="function">
    <text evidence="5">Negative regulator of class I heat shock genes (grpE-dnaK-dnaJ and groELS operons). Prevents heat-shock induction of these operons.</text>
</comment>
<dbReference type="InterPro" id="IPR002571">
    <property type="entry name" value="HrcA"/>
</dbReference>
<dbReference type="PANTHER" id="PTHR34824:SF1">
    <property type="entry name" value="HEAT-INDUCIBLE TRANSCRIPTION REPRESSOR HRCA"/>
    <property type="match status" value="1"/>
</dbReference>
<dbReference type="GO" id="GO:0003677">
    <property type="term" value="F:DNA binding"/>
    <property type="evidence" value="ECO:0007669"/>
    <property type="project" value="InterPro"/>
</dbReference>